<protein>
    <recommendedName>
        <fullName evidence="2">DUF3071 domain-containing protein</fullName>
    </recommendedName>
</protein>
<organism evidence="3 4">
    <name type="scientific">Mycolicibacterium aubagnense</name>
    <dbReference type="NCBI Taxonomy" id="319707"/>
    <lineage>
        <taxon>Bacteria</taxon>
        <taxon>Bacillati</taxon>
        <taxon>Actinomycetota</taxon>
        <taxon>Actinomycetes</taxon>
        <taxon>Mycobacteriales</taxon>
        <taxon>Mycobacteriaceae</taxon>
        <taxon>Mycolicibacterium</taxon>
    </lineage>
</organism>
<gene>
    <name evidence="3" type="ORF">MAUB_40250</name>
</gene>
<dbReference type="Proteomes" id="UP000465609">
    <property type="component" value="Chromosome"/>
</dbReference>
<evidence type="ECO:0000313" key="4">
    <source>
        <dbReference type="Proteomes" id="UP000465609"/>
    </source>
</evidence>
<feature type="region of interest" description="Disordered" evidence="1">
    <location>
        <begin position="247"/>
        <end position="315"/>
    </location>
</feature>
<sequence length="315" mass="33617">MRELKVVGLDADGKRIICETADSAEKFVVRVDDRLKAAVRGDRAVSNQTQIEVEVPNSLRPRDIQSRIRAGASVEQLAAAAGVSPERVMRFAHPVLLERSRAAELATASHPILPDGPSVLTLLETVTGALISRGLDPETTKWDAWRNEDSRWTVQFGWKAGRSDNVAHFRFSPGAHGGTTTAFDDAATELIDPNYTRPALRSVAPLPQLHFEESVAEIPMPAFVPKPEPKPAPEPAPAPVVVMTPAPAAPAAPVTPPAPAAPVAPPAPEPISVPEPAAVAETPEPAAPAPRPRKKKPEIPAWEDVLLGVRANGQR</sequence>
<reference evidence="3 4" key="1">
    <citation type="journal article" date="2019" name="Emerg. Microbes Infect.">
        <title>Comprehensive subspecies identification of 175 nontuberculous mycobacteria species based on 7547 genomic profiles.</title>
        <authorList>
            <person name="Matsumoto Y."/>
            <person name="Kinjo T."/>
            <person name="Motooka D."/>
            <person name="Nabeya D."/>
            <person name="Jung N."/>
            <person name="Uechi K."/>
            <person name="Horii T."/>
            <person name="Iida T."/>
            <person name="Fujita J."/>
            <person name="Nakamura S."/>
        </authorList>
    </citation>
    <scope>NUCLEOTIDE SEQUENCE [LARGE SCALE GENOMIC DNA]</scope>
    <source>
        <strain evidence="3 4">JCM 15296</strain>
    </source>
</reference>
<evidence type="ECO:0000256" key="1">
    <source>
        <dbReference type="SAM" id="MobiDB-lite"/>
    </source>
</evidence>
<feature type="domain" description="DUF3071" evidence="2">
    <location>
        <begin position="1"/>
        <end position="171"/>
    </location>
</feature>
<dbReference type="RefSeq" id="WP_138228560.1">
    <property type="nucleotide sequence ID" value="NZ_AP022577.1"/>
</dbReference>
<evidence type="ECO:0000259" key="2">
    <source>
        <dbReference type="Pfam" id="PF11268"/>
    </source>
</evidence>
<feature type="compositionally biased region" description="Low complexity" evidence="1">
    <location>
        <begin position="274"/>
        <end position="284"/>
    </location>
</feature>
<dbReference type="EMBL" id="AP022577">
    <property type="protein sequence ID" value="BBX86152.1"/>
    <property type="molecule type" value="Genomic_DNA"/>
</dbReference>
<dbReference type="Pfam" id="PF11268">
    <property type="entry name" value="DUF3071"/>
    <property type="match status" value="1"/>
</dbReference>
<proteinExistence type="predicted"/>
<dbReference type="NCBIfam" id="NF040712">
    <property type="entry name" value="SepH"/>
    <property type="match status" value="1"/>
</dbReference>
<dbReference type="InterPro" id="IPR021421">
    <property type="entry name" value="DUF3071"/>
</dbReference>
<feature type="compositionally biased region" description="Pro residues" evidence="1">
    <location>
        <begin position="247"/>
        <end position="273"/>
    </location>
</feature>
<keyword evidence="4" id="KW-1185">Reference proteome</keyword>
<name>A0ABN5YYJ3_9MYCO</name>
<dbReference type="InterPro" id="IPR047682">
    <property type="entry name" value="SepH-like"/>
</dbReference>
<accession>A0ABN5YYJ3</accession>
<evidence type="ECO:0000313" key="3">
    <source>
        <dbReference type="EMBL" id="BBX86152.1"/>
    </source>
</evidence>